<keyword evidence="4" id="KW-1185">Reference proteome</keyword>
<protein>
    <submittedName>
        <fullName evidence="3">Uncharacterized protein</fullName>
    </submittedName>
</protein>
<keyword evidence="2" id="KW-0732">Signal</keyword>
<dbReference type="Proteomes" id="UP000015104">
    <property type="component" value="Unassembled WGS sequence"/>
</dbReference>
<evidence type="ECO:0000313" key="3">
    <source>
        <dbReference type="EnsemblMetazoa" id="tetur03g00880.1"/>
    </source>
</evidence>
<dbReference type="HOGENOM" id="CLU_2099944_0_0_1"/>
<reference evidence="4" key="1">
    <citation type="submission" date="2011-08" db="EMBL/GenBank/DDBJ databases">
        <authorList>
            <person name="Rombauts S."/>
        </authorList>
    </citation>
    <scope>NUCLEOTIDE SEQUENCE</scope>
    <source>
        <strain evidence="4">London</strain>
    </source>
</reference>
<evidence type="ECO:0000256" key="1">
    <source>
        <dbReference type="SAM" id="Phobius"/>
    </source>
</evidence>
<dbReference type="EMBL" id="CAEY01001108">
    <property type="status" value="NOT_ANNOTATED_CDS"/>
    <property type="molecule type" value="Genomic_DNA"/>
</dbReference>
<keyword evidence="1" id="KW-0472">Membrane</keyword>
<feature type="signal peptide" evidence="2">
    <location>
        <begin position="1"/>
        <end position="19"/>
    </location>
</feature>
<dbReference type="AlphaFoldDB" id="T1JYM3"/>
<keyword evidence="1" id="KW-0812">Transmembrane</keyword>
<feature type="transmembrane region" description="Helical" evidence="1">
    <location>
        <begin position="86"/>
        <end position="105"/>
    </location>
</feature>
<dbReference type="EnsemblMetazoa" id="tetur03g00880.1">
    <property type="protein sequence ID" value="tetur03g00880.1"/>
    <property type="gene ID" value="tetur03g00880"/>
</dbReference>
<organism evidence="3 4">
    <name type="scientific">Tetranychus urticae</name>
    <name type="common">Two-spotted spider mite</name>
    <dbReference type="NCBI Taxonomy" id="32264"/>
    <lineage>
        <taxon>Eukaryota</taxon>
        <taxon>Metazoa</taxon>
        <taxon>Ecdysozoa</taxon>
        <taxon>Arthropoda</taxon>
        <taxon>Chelicerata</taxon>
        <taxon>Arachnida</taxon>
        <taxon>Acari</taxon>
        <taxon>Acariformes</taxon>
        <taxon>Trombidiformes</taxon>
        <taxon>Prostigmata</taxon>
        <taxon>Eleutherengona</taxon>
        <taxon>Raphignathae</taxon>
        <taxon>Tetranychoidea</taxon>
        <taxon>Tetranychidae</taxon>
        <taxon>Tetranychus</taxon>
    </lineage>
</organism>
<reference evidence="3" key="2">
    <citation type="submission" date="2015-06" db="UniProtKB">
        <authorList>
            <consortium name="EnsemblMetazoa"/>
        </authorList>
    </citation>
    <scope>IDENTIFICATION</scope>
</reference>
<feature type="chain" id="PRO_5004580802" evidence="2">
    <location>
        <begin position="20"/>
        <end position="116"/>
    </location>
</feature>
<keyword evidence="1" id="KW-1133">Transmembrane helix</keyword>
<evidence type="ECO:0000313" key="4">
    <source>
        <dbReference type="Proteomes" id="UP000015104"/>
    </source>
</evidence>
<proteinExistence type="predicted"/>
<sequence length="116" mass="13600">MKFIYLLCISLIIFSYVRALPFKADSLSSDEIYESSLHSDNIIYKRKSETHPILRGNTVYLSKMKPETLPYRPPEPSIFVRTWHRFLLWTEPFAIVVGFGTLGLLEKLGIKVWKEY</sequence>
<name>T1JYM3_TETUR</name>
<accession>T1JYM3</accession>
<evidence type="ECO:0000256" key="2">
    <source>
        <dbReference type="SAM" id="SignalP"/>
    </source>
</evidence>